<dbReference type="AlphaFoldDB" id="A0A1X7KU19"/>
<keyword evidence="2" id="KW-1185">Reference proteome</keyword>
<organism evidence="1 2">
    <name type="scientific">Paenibacillus aquistagni</name>
    <dbReference type="NCBI Taxonomy" id="1852522"/>
    <lineage>
        <taxon>Bacteria</taxon>
        <taxon>Bacillati</taxon>
        <taxon>Bacillota</taxon>
        <taxon>Bacilli</taxon>
        <taxon>Bacillales</taxon>
        <taxon>Paenibacillaceae</taxon>
        <taxon>Paenibacillus</taxon>
    </lineage>
</organism>
<dbReference type="RefSeq" id="WP_085494822.1">
    <property type="nucleotide sequence ID" value="NZ_FXAZ01000003.1"/>
</dbReference>
<evidence type="ECO:0000313" key="2">
    <source>
        <dbReference type="Proteomes" id="UP000193834"/>
    </source>
</evidence>
<dbReference type="Proteomes" id="UP000193834">
    <property type="component" value="Unassembled WGS sequence"/>
</dbReference>
<dbReference type="STRING" id="1852522.SAMN06295960_2649"/>
<name>A0A1X7KU19_9BACL</name>
<gene>
    <name evidence="1" type="ORF">SAMN06295960_2649</name>
</gene>
<accession>A0A1X7KU19</accession>
<proteinExistence type="predicted"/>
<reference evidence="1 2" key="1">
    <citation type="submission" date="2017-04" db="EMBL/GenBank/DDBJ databases">
        <authorList>
            <person name="Afonso C.L."/>
            <person name="Miller P.J."/>
            <person name="Scott M.A."/>
            <person name="Spackman E."/>
            <person name="Goraichik I."/>
            <person name="Dimitrov K.M."/>
            <person name="Suarez D.L."/>
            <person name="Swayne D.E."/>
        </authorList>
    </citation>
    <scope>NUCLEOTIDE SEQUENCE [LARGE SCALE GENOMIC DNA]</scope>
    <source>
        <strain evidence="1 2">11</strain>
    </source>
</reference>
<sequence length="177" mass="17867">MPNNKVFNTVSMPIYSLQTNTYTSPAVEEDASAAAAAAGISFWLPTGNVSVGGSANLLLQITNPSGSGKTVSINQISGGSSASASLILYSGGTITGGTTPTPSNSRLGTATASIVTTKQLTGTLTGSPTTLYSTFVTAGLYNLVFQGGLVVPVNQTLTVSLGVGSLTGSINLNWWEV</sequence>
<protein>
    <submittedName>
        <fullName evidence="1">Uncharacterized protein</fullName>
    </submittedName>
</protein>
<dbReference type="EMBL" id="FXAZ01000003">
    <property type="protein sequence ID" value="SMG44397.1"/>
    <property type="molecule type" value="Genomic_DNA"/>
</dbReference>
<evidence type="ECO:0000313" key="1">
    <source>
        <dbReference type="EMBL" id="SMG44397.1"/>
    </source>
</evidence>
<dbReference type="OrthoDB" id="2662649at2"/>